<reference evidence="4" key="1">
    <citation type="journal article" date="2014" name="Int. J. Syst. Evol. Microbiol.">
        <title>Complete genome sequence of Corynebacterium casei LMG S-19264T (=DSM 44701T), isolated from a smear-ripened cheese.</title>
        <authorList>
            <consortium name="US DOE Joint Genome Institute (JGI-PGF)"/>
            <person name="Walter F."/>
            <person name="Albersmeier A."/>
            <person name="Kalinowski J."/>
            <person name="Ruckert C."/>
        </authorList>
    </citation>
    <scope>NUCLEOTIDE SEQUENCE</scope>
    <source>
        <strain evidence="4">CGMCC 1.7086</strain>
    </source>
</reference>
<dbReference type="InterPro" id="IPR016181">
    <property type="entry name" value="Acyl_CoA_acyltransferase"/>
</dbReference>
<evidence type="ECO:0000256" key="1">
    <source>
        <dbReference type="ARBA" id="ARBA00022679"/>
    </source>
</evidence>
<dbReference type="Pfam" id="PF13673">
    <property type="entry name" value="Acetyltransf_10"/>
    <property type="match status" value="1"/>
</dbReference>
<dbReference type="PROSITE" id="PS51186">
    <property type="entry name" value="GNAT"/>
    <property type="match status" value="1"/>
</dbReference>
<comment type="caution">
    <text evidence="4">The sequence shown here is derived from an EMBL/GenBank/DDBJ whole genome shotgun (WGS) entry which is preliminary data.</text>
</comment>
<evidence type="ECO:0000256" key="2">
    <source>
        <dbReference type="ARBA" id="ARBA00023315"/>
    </source>
</evidence>
<evidence type="ECO:0000259" key="3">
    <source>
        <dbReference type="PROSITE" id="PS51186"/>
    </source>
</evidence>
<dbReference type="AlphaFoldDB" id="A0A917YZU0"/>
<reference evidence="4" key="2">
    <citation type="submission" date="2020-09" db="EMBL/GenBank/DDBJ databases">
        <authorList>
            <person name="Sun Q."/>
            <person name="Zhou Y."/>
        </authorList>
    </citation>
    <scope>NUCLEOTIDE SEQUENCE</scope>
    <source>
        <strain evidence="4">CGMCC 1.7086</strain>
    </source>
</reference>
<dbReference type="CDD" id="cd04301">
    <property type="entry name" value="NAT_SF"/>
    <property type="match status" value="1"/>
</dbReference>
<dbReference type="Gene3D" id="3.40.630.30">
    <property type="match status" value="1"/>
</dbReference>
<feature type="domain" description="N-acetyltransferase" evidence="3">
    <location>
        <begin position="3"/>
        <end position="153"/>
    </location>
</feature>
<dbReference type="GO" id="GO:0016747">
    <property type="term" value="F:acyltransferase activity, transferring groups other than amino-acyl groups"/>
    <property type="evidence" value="ECO:0007669"/>
    <property type="project" value="InterPro"/>
</dbReference>
<protein>
    <submittedName>
        <fullName evidence="4">N-acetyltransferase</fullName>
    </submittedName>
</protein>
<dbReference type="InterPro" id="IPR050832">
    <property type="entry name" value="Bact_Acetyltransf"/>
</dbReference>
<keyword evidence="1" id="KW-0808">Transferase</keyword>
<dbReference type="InterPro" id="IPR000182">
    <property type="entry name" value="GNAT_dom"/>
</dbReference>
<evidence type="ECO:0000313" key="4">
    <source>
        <dbReference type="EMBL" id="GGO69015.1"/>
    </source>
</evidence>
<name>A0A917YZU0_9ALTE</name>
<dbReference type="RefSeq" id="WP_188693804.1">
    <property type="nucleotide sequence ID" value="NZ_BMLS01000002.1"/>
</dbReference>
<dbReference type="SUPFAM" id="SSF55729">
    <property type="entry name" value="Acyl-CoA N-acyltransferases (Nat)"/>
    <property type="match status" value="1"/>
</dbReference>
<sequence>MSIILRAAKPQDAALLSSLALRAKAHWAYSADFMASVEAELTVSSAQLANSDWLCQVAICRGDIVGYALLDTKNPVRWILDAMFVEPKMMGHGVGRRLMAWVKTSMQQKQCLELLIASDPNAESFYLRMGAERIGETPSDSIAGRVLPLLRIKEAADAVE</sequence>
<dbReference type="PANTHER" id="PTHR43877">
    <property type="entry name" value="AMINOALKYLPHOSPHONATE N-ACETYLTRANSFERASE-RELATED-RELATED"/>
    <property type="match status" value="1"/>
</dbReference>
<dbReference type="EMBL" id="BMLS01000002">
    <property type="protein sequence ID" value="GGO69015.1"/>
    <property type="molecule type" value="Genomic_DNA"/>
</dbReference>
<keyword evidence="2" id="KW-0012">Acyltransferase</keyword>
<keyword evidence="5" id="KW-1185">Reference proteome</keyword>
<proteinExistence type="predicted"/>
<dbReference type="Proteomes" id="UP000606935">
    <property type="component" value="Unassembled WGS sequence"/>
</dbReference>
<gene>
    <name evidence="4" type="ORF">GCM10010982_19300</name>
</gene>
<accession>A0A917YZU0</accession>
<evidence type="ECO:0000313" key="5">
    <source>
        <dbReference type="Proteomes" id="UP000606935"/>
    </source>
</evidence>
<organism evidence="4 5">
    <name type="scientific">Bowmanella pacifica</name>
    <dbReference type="NCBI Taxonomy" id="502051"/>
    <lineage>
        <taxon>Bacteria</taxon>
        <taxon>Pseudomonadati</taxon>
        <taxon>Pseudomonadota</taxon>
        <taxon>Gammaproteobacteria</taxon>
        <taxon>Alteromonadales</taxon>
        <taxon>Alteromonadaceae</taxon>
        <taxon>Bowmanella</taxon>
    </lineage>
</organism>